<feature type="transmembrane region" description="Helical" evidence="1">
    <location>
        <begin position="6"/>
        <end position="22"/>
    </location>
</feature>
<protein>
    <submittedName>
        <fullName evidence="2">DUF979 domain-containing protein</fullName>
    </submittedName>
</protein>
<keyword evidence="3" id="KW-1185">Reference proteome</keyword>
<feature type="transmembrane region" description="Helical" evidence="1">
    <location>
        <begin position="29"/>
        <end position="46"/>
    </location>
</feature>
<keyword evidence="1" id="KW-0812">Transmembrane</keyword>
<dbReference type="EMBL" id="JBAKBA010000015">
    <property type="protein sequence ID" value="MEL0659095.1"/>
    <property type="molecule type" value="Genomic_DNA"/>
</dbReference>
<feature type="transmembrane region" description="Helical" evidence="1">
    <location>
        <begin position="94"/>
        <end position="111"/>
    </location>
</feature>
<accession>A0ABU9HBC5</accession>
<dbReference type="Pfam" id="PF06166">
    <property type="entry name" value="DUF979"/>
    <property type="match status" value="1"/>
</dbReference>
<feature type="transmembrane region" description="Helical" evidence="1">
    <location>
        <begin position="278"/>
        <end position="300"/>
    </location>
</feature>
<organism evidence="2 3">
    <name type="scientific">Psychromonas arctica</name>
    <dbReference type="NCBI Taxonomy" id="168275"/>
    <lineage>
        <taxon>Bacteria</taxon>
        <taxon>Pseudomonadati</taxon>
        <taxon>Pseudomonadota</taxon>
        <taxon>Gammaproteobacteria</taxon>
        <taxon>Alteromonadales</taxon>
        <taxon>Psychromonadaceae</taxon>
        <taxon>Psychromonas</taxon>
    </lineage>
</organism>
<evidence type="ECO:0000313" key="3">
    <source>
        <dbReference type="Proteomes" id="UP001366060"/>
    </source>
</evidence>
<feature type="transmembrane region" description="Helical" evidence="1">
    <location>
        <begin position="193"/>
        <end position="226"/>
    </location>
</feature>
<name>A0ABU9HBC5_9GAMM</name>
<evidence type="ECO:0000313" key="2">
    <source>
        <dbReference type="EMBL" id="MEL0659095.1"/>
    </source>
</evidence>
<feature type="transmembrane region" description="Helical" evidence="1">
    <location>
        <begin position="149"/>
        <end position="170"/>
    </location>
</feature>
<sequence length="301" mass="32516">MLEYVYQATGLLLIVFAVQTFADKSNKKRIGTGLFWLIYGFSFTFGVMLPDWFVGVMVLLMTLIAACGLMGIGSYGHSDEKFRMESAKSLKNSMFIPALIIPVVTILWSKMTDSSALIGLGISAALALIVAIVITKGTVQQSVHEGRRLIDTIGWAAILSQFLAALGYLFGEAGVGETVSQIVKEIIPNNNLFAYVMCYTFGMALFTIIMGNAFAAFAVITTGVAIPLLMIEQSGNPVIIGVIGMLSGYCGTLMTPMAANFNIVPAALLALKNKNQIIFLQLVPGLLMLTINTFLIYFLAF</sequence>
<feature type="transmembrane region" description="Helical" evidence="1">
    <location>
        <begin position="238"/>
        <end position="258"/>
    </location>
</feature>
<dbReference type="InterPro" id="IPR009323">
    <property type="entry name" value="DUF979"/>
</dbReference>
<gene>
    <name evidence="2" type="ORF">V6255_08065</name>
</gene>
<proteinExistence type="predicted"/>
<feature type="transmembrane region" description="Helical" evidence="1">
    <location>
        <begin position="52"/>
        <end position="73"/>
    </location>
</feature>
<evidence type="ECO:0000256" key="1">
    <source>
        <dbReference type="SAM" id="Phobius"/>
    </source>
</evidence>
<comment type="caution">
    <text evidence="2">The sequence shown here is derived from an EMBL/GenBank/DDBJ whole genome shotgun (WGS) entry which is preliminary data.</text>
</comment>
<keyword evidence="1" id="KW-0472">Membrane</keyword>
<dbReference type="Proteomes" id="UP001366060">
    <property type="component" value="Unassembled WGS sequence"/>
</dbReference>
<dbReference type="RefSeq" id="WP_341627686.1">
    <property type="nucleotide sequence ID" value="NZ_JBAKBA010000015.1"/>
</dbReference>
<reference evidence="2 3" key="1">
    <citation type="submission" date="2024-02" db="EMBL/GenBank/DDBJ databases">
        <title>Bacteria isolated from the canopy kelp, Nereocystis luetkeana.</title>
        <authorList>
            <person name="Pfister C.A."/>
            <person name="Younker I.T."/>
            <person name="Light S.H."/>
        </authorList>
    </citation>
    <scope>NUCLEOTIDE SEQUENCE [LARGE SCALE GENOMIC DNA]</scope>
    <source>
        <strain evidence="2 3">TI.2.07</strain>
    </source>
</reference>
<keyword evidence="1" id="KW-1133">Transmembrane helix</keyword>
<feature type="transmembrane region" description="Helical" evidence="1">
    <location>
        <begin position="117"/>
        <end position="137"/>
    </location>
</feature>